<proteinExistence type="predicted"/>
<reference evidence="1" key="1">
    <citation type="submission" date="2023-03" db="UniProtKB">
        <authorList>
            <consortium name="EnsemblPlants"/>
        </authorList>
    </citation>
    <scope>IDENTIFICATION</scope>
</reference>
<protein>
    <submittedName>
        <fullName evidence="1">Uncharacterized protein</fullName>
    </submittedName>
</protein>
<dbReference type="GO" id="GO:0006298">
    <property type="term" value="P:mismatch repair"/>
    <property type="evidence" value="ECO:0007669"/>
    <property type="project" value="InterPro"/>
</dbReference>
<sequence>MFAIHPSQMSAIHRTHIHRLPSKRFLPLLKESHRRQFSAHVFFLQSVVKATLQPLISDFDVALLDVAPFGDCSNSPSSEFFSLFFIWTLLQFLPDEERDCKSLHKLKADTEKKKVDIIAKPKKHQVRNSTYPLSFTLRLVSEGYKVGVVKQTETATIKADGSNKLGPFYKGLSAFYTKATLEAAQDLGGAEEGCSGGSNYLFCLVENSMLVDNLDCRIENGVDVKIGMVIK</sequence>
<evidence type="ECO:0000313" key="1">
    <source>
        <dbReference type="EnsemblPlants" id="MELO3C029137.2.1"/>
    </source>
</evidence>
<dbReference type="GO" id="GO:0005524">
    <property type="term" value="F:ATP binding"/>
    <property type="evidence" value="ECO:0007669"/>
    <property type="project" value="InterPro"/>
</dbReference>
<dbReference type="Gramene" id="MELO3C029137.2.1">
    <property type="protein sequence ID" value="MELO3C029137.2.1"/>
    <property type="gene ID" value="MELO3C029137.2"/>
</dbReference>
<dbReference type="GO" id="GO:0030983">
    <property type="term" value="F:mismatched DNA binding"/>
    <property type="evidence" value="ECO:0007669"/>
    <property type="project" value="InterPro"/>
</dbReference>
<organism evidence="1">
    <name type="scientific">Cucumis melo</name>
    <name type="common">Muskmelon</name>
    <dbReference type="NCBI Taxonomy" id="3656"/>
    <lineage>
        <taxon>Eukaryota</taxon>
        <taxon>Viridiplantae</taxon>
        <taxon>Streptophyta</taxon>
        <taxon>Embryophyta</taxon>
        <taxon>Tracheophyta</taxon>
        <taxon>Spermatophyta</taxon>
        <taxon>Magnoliopsida</taxon>
        <taxon>eudicotyledons</taxon>
        <taxon>Gunneridae</taxon>
        <taxon>Pentapetalae</taxon>
        <taxon>rosids</taxon>
        <taxon>fabids</taxon>
        <taxon>Cucurbitales</taxon>
        <taxon>Cucurbitaceae</taxon>
        <taxon>Benincaseae</taxon>
        <taxon>Cucumis</taxon>
    </lineage>
</organism>
<accession>A0A9I9E5U8</accession>
<dbReference type="Gene3D" id="3.40.1170.10">
    <property type="entry name" value="DNA repair protein MutS, domain I"/>
    <property type="match status" value="1"/>
</dbReference>
<dbReference type="InterPro" id="IPR016151">
    <property type="entry name" value="DNA_mismatch_repair_MutS_N"/>
</dbReference>
<dbReference type="EnsemblPlants" id="MELO3C029137.2.1">
    <property type="protein sequence ID" value="MELO3C029137.2.1"/>
    <property type="gene ID" value="MELO3C029137.2"/>
</dbReference>
<name>A0A9I9E5U8_CUCME</name>
<dbReference type="AlphaFoldDB" id="A0A9I9E5U8"/>